<evidence type="ECO:0000313" key="2">
    <source>
        <dbReference type="EMBL" id="PHT38021.1"/>
    </source>
</evidence>
<sequence length="217" mass="25010">MVDGPDLCFISDRHKSVTNGIAKAYNHAHQGYNMRHLGENLWSKAYVLGNRFDVITINIAESVNAMLIDERKYPVASIFNSIAKRLSEIFRERLAYVLKYKDNKFVPTAEKILRDNMSEGDSFYVENISGDERQYPVFGSGCTTKVDLLKRSCSCTKFDLIKILRDHIMAALRSKHGEDYGLRAYDYSLPLYKVEEYLLVYLKSINVVRLESEWCVP</sequence>
<dbReference type="GO" id="GO:0008270">
    <property type="term" value="F:zinc ion binding"/>
    <property type="evidence" value="ECO:0007669"/>
    <property type="project" value="InterPro"/>
</dbReference>
<proteinExistence type="predicted"/>
<name>A0A2G2VYI2_CAPBA</name>
<feature type="domain" description="Zinc finger PMZ-type" evidence="1">
    <location>
        <begin position="151"/>
        <end position="178"/>
    </location>
</feature>
<reference evidence="2 3" key="1">
    <citation type="journal article" date="2017" name="Genome Biol.">
        <title>New reference genome sequences of hot pepper reveal the massive evolution of plant disease-resistance genes by retroduplication.</title>
        <authorList>
            <person name="Kim S."/>
            <person name="Park J."/>
            <person name="Yeom S.I."/>
            <person name="Kim Y.M."/>
            <person name="Seo E."/>
            <person name="Kim K.T."/>
            <person name="Kim M.S."/>
            <person name="Lee J.M."/>
            <person name="Cheong K."/>
            <person name="Shin H.S."/>
            <person name="Kim S.B."/>
            <person name="Han K."/>
            <person name="Lee J."/>
            <person name="Park M."/>
            <person name="Lee H.A."/>
            <person name="Lee H.Y."/>
            <person name="Lee Y."/>
            <person name="Oh S."/>
            <person name="Lee J.H."/>
            <person name="Choi E."/>
            <person name="Choi E."/>
            <person name="Lee S.E."/>
            <person name="Jeon J."/>
            <person name="Kim H."/>
            <person name="Choi G."/>
            <person name="Song H."/>
            <person name="Lee J."/>
            <person name="Lee S.C."/>
            <person name="Kwon J.K."/>
            <person name="Lee H.Y."/>
            <person name="Koo N."/>
            <person name="Hong Y."/>
            <person name="Kim R.W."/>
            <person name="Kang W.H."/>
            <person name="Huh J.H."/>
            <person name="Kang B.C."/>
            <person name="Yang T.J."/>
            <person name="Lee Y.H."/>
            <person name="Bennetzen J.L."/>
            <person name="Choi D."/>
        </authorList>
    </citation>
    <scope>NUCLEOTIDE SEQUENCE [LARGE SCALE GENOMIC DNA]</scope>
    <source>
        <strain evidence="3">cv. PBC81</strain>
    </source>
</reference>
<dbReference type="SMART" id="SM00575">
    <property type="entry name" value="ZnF_PMZ"/>
    <property type="match status" value="1"/>
</dbReference>
<accession>A0A2G2VYI2</accession>
<evidence type="ECO:0000259" key="1">
    <source>
        <dbReference type="SMART" id="SM00575"/>
    </source>
</evidence>
<dbReference type="Proteomes" id="UP000224567">
    <property type="component" value="Unassembled WGS sequence"/>
</dbReference>
<comment type="caution">
    <text evidence="2">The sequence shown here is derived from an EMBL/GenBank/DDBJ whole genome shotgun (WGS) entry which is preliminary data.</text>
</comment>
<dbReference type="PANTHER" id="PTHR31973:SF183">
    <property type="entry name" value="SWIM-TYPE DOMAIN-CONTAINING PROTEIN"/>
    <property type="match status" value="1"/>
</dbReference>
<reference evidence="3" key="2">
    <citation type="journal article" date="2017" name="J. Anim. Genet.">
        <title>Multiple reference genome sequences of hot pepper reveal the massive evolution of plant disease resistance genes by retroduplication.</title>
        <authorList>
            <person name="Kim S."/>
            <person name="Park J."/>
            <person name="Yeom S.-I."/>
            <person name="Kim Y.-M."/>
            <person name="Seo E."/>
            <person name="Kim K.-T."/>
            <person name="Kim M.-S."/>
            <person name="Lee J.M."/>
            <person name="Cheong K."/>
            <person name="Shin H.-S."/>
            <person name="Kim S.-B."/>
            <person name="Han K."/>
            <person name="Lee J."/>
            <person name="Park M."/>
            <person name="Lee H.-A."/>
            <person name="Lee H.-Y."/>
            <person name="Lee Y."/>
            <person name="Oh S."/>
            <person name="Lee J.H."/>
            <person name="Choi E."/>
            <person name="Choi E."/>
            <person name="Lee S.E."/>
            <person name="Jeon J."/>
            <person name="Kim H."/>
            <person name="Choi G."/>
            <person name="Song H."/>
            <person name="Lee J."/>
            <person name="Lee S.-C."/>
            <person name="Kwon J.-K."/>
            <person name="Lee H.-Y."/>
            <person name="Koo N."/>
            <person name="Hong Y."/>
            <person name="Kim R.W."/>
            <person name="Kang W.-H."/>
            <person name="Huh J.H."/>
            <person name="Kang B.-C."/>
            <person name="Yang T.-J."/>
            <person name="Lee Y.-H."/>
            <person name="Bennetzen J.L."/>
            <person name="Choi D."/>
        </authorList>
    </citation>
    <scope>NUCLEOTIDE SEQUENCE [LARGE SCALE GENOMIC DNA]</scope>
    <source>
        <strain evidence="3">cv. PBC81</strain>
    </source>
</reference>
<gene>
    <name evidence="2" type="ORF">CQW23_21594</name>
</gene>
<dbReference type="AlphaFoldDB" id="A0A2G2VYI2"/>
<dbReference type="PANTHER" id="PTHR31973">
    <property type="entry name" value="POLYPROTEIN, PUTATIVE-RELATED"/>
    <property type="match status" value="1"/>
</dbReference>
<evidence type="ECO:0000313" key="3">
    <source>
        <dbReference type="Proteomes" id="UP000224567"/>
    </source>
</evidence>
<protein>
    <recommendedName>
        <fullName evidence="1">Zinc finger PMZ-type domain-containing protein</fullName>
    </recommendedName>
</protein>
<organism evidence="2 3">
    <name type="scientific">Capsicum baccatum</name>
    <name type="common">Peruvian pepper</name>
    <dbReference type="NCBI Taxonomy" id="33114"/>
    <lineage>
        <taxon>Eukaryota</taxon>
        <taxon>Viridiplantae</taxon>
        <taxon>Streptophyta</taxon>
        <taxon>Embryophyta</taxon>
        <taxon>Tracheophyta</taxon>
        <taxon>Spermatophyta</taxon>
        <taxon>Magnoliopsida</taxon>
        <taxon>eudicotyledons</taxon>
        <taxon>Gunneridae</taxon>
        <taxon>Pentapetalae</taxon>
        <taxon>asterids</taxon>
        <taxon>lamiids</taxon>
        <taxon>Solanales</taxon>
        <taxon>Solanaceae</taxon>
        <taxon>Solanoideae</taxon>
        <taxon>Capsiceae</taxon>
        <taxon>Capsicum</taxon>
    </lineage>
</organism>
<keyword evidence="3" id="KW-1185">Reference proteome</keyword>
<dbReference type="InterPro" id="IPR006564">
    <property type="entry name" value="Znf_PMZ"/>
</dbReference>
<dbReference type="EMBL" id="MLFT02000009">
    <property type="protein sequence ID" value="PHT38021.1"/>
    <property type="molecule type" value="Genomic_DNA"/>
</dbReference>
<dbReference type="OrthoDB" id="1079199at2759"/>